<gene>
    <name evidence="11" type="ORF">ILUMI_15553</name>
</gene>
<evidence type="ECO:0000256" key="4">
    <source>
        <dbReference type="ARBA" id="ARBA00022692"/>
    </source>
</evidence>
<proteinExistence type="predicted"/>
<dbReference type="GO" id="GO:0005549">
    <property type="term" value="F:odorant binding"/>
    <property type="evidence" value="ECO:0007669"/>
    <property type="project" value="InterPro"/>
</dbReference>
<evidence type="ECO:0000256" key="3">
    <source>
        <dbReference type="ARBA" id="ARBA00022606"/>
    </source>
</evidence>
<feature type="non-terminal residue" evidence="11">
    <location>
        <position position="86"/>
    </location>
</feature>
<keyword evidence="5" id="KW-0552">Olfaction</keyword>
<dbReference type="PANTHER" id="PTHR21137:SF35">
    <property type="entry name" value="ODORANT RECEPTOR 19A-RELATED"/>
    <property type="match status" value="1"/>
</dbReference>
<dbReference type="GO" id="GO:0005886">
    <property type="term" value="C:plasma membrane"/>
    <property type="evidence" value="ECO:0007669"/>
    <property type="project" value="UniProtKB-SubCell"/>
</dbReference>
<feature type="non-terminal residue" evidence="11">
    <location>
        <position position="1"/>
    </location>
</feature>
<evidence type="ECO:0000256" key="6">
    <source>
        <dbReference type="ARBA" id="ARBA00022989"/>
    </source>
</evidence>
<evidence type="ECO:0000313" key="12">
    <source>
        <dbReference type="Proteomes" id="UP000801492"/>
    </source>
</evidence>
<evidence type="ECO:0000256" key="2">
    <source>
        <dbReference type="ARBA" id="ARBA00022475"/>
    </source>
</evidence>
<keyword evidence="4 10" id="KW-0812">Transmembrane</keyword>
<organism evidence="11 12">
    <name type="scientific">Ignelater luminosus</name>
    <name type="common">Cucubano</name>
    <name type="synonym">Pyrophorus luminosus</name>
    <dbReference type="NCBI Taxonomy" id="2038154"/>
    <lineage>
        <taxon>Eukaryota</taxon>
        <taxon>Metazoa</taxon>
        <taxon>Ecdysozoa</taxon>
        <taxon>Arthropoda</taxon>
        <taxon>Hexapoda</taxon>
        <taxon>Insecta</taxon>
        <taxon>Pterygota</taxon>
        <taxon>Neoptera</taxon>
        <taxon>Endopterygota</taxon>
        <taxon>Coleoptera</taxon>
        <taxon>Polyphaga</taxon>
        <taxon>Elateriformia</taxon>
        <taxon>Elateroidea</taxon>
        <taxon>Elateridae</taxon>
        <taxon>Agrypninae</taxon>
        <taxon>Pyrophorini</taxon>
        <taxon>Ignelater</taxon>
    </lineage>
</organism>
<evidence type="ECO:0000256" key="9">
    <source>
        <dbReference type="ARBA" id="ARBA00023224"/>
    </source>
</evidence>
<evidence type="ECO:0000256" key="7">
    <source>
        <dbReference type="ARBA" id="ARBA00023136"/>
    </source>
</evidence>
<evidence type="ECO:0000256" key="8">
    <source>
        <dbReference type="ARBA" id="ARBA00023170"/>
    </source>
</evidence>
<dbReference type="EMBL" id="VTPC01049309">
    <property type="protein sequence ID" value="KAF2890620.1"/>
    <property type="molecule type" value="Genomic_DNA"/>
</dbReference>
<dbReference type="GO" id="GO:0007165">
    <property type="term" value="P:signal transduction"/>
    <property type="evidence" value="ECO:0007669"/>
    <property type="project" value="UniProtKB-KW"/>
</dbReference>
<keyword evidence="8" id="KW-0675">Receptor</keyword>
<keyword evidence="7 10" id="KW-0472">Membrane</keyword>
<name>A0A8K0CWA3_IGNLU</name>
<comment type="caution">
    <text evidence="11">The sequence shown here is derived from an EMBL/GenBank/DDBJ whole genome shotgun (WGS) entry which is preliminary data.</text>
</comment>
<reference evidence="11" key="1">
    <citation type="submission" date="2019-08" db="EMBL/GenBank/DDBJ databases">
        <title>The genome of the North American firefly Photinus pyralis.</title>
        <authorList>
            <consortium name="Photinus pyralis genome working group"/>
            <person name="Fallon T.R."/>
            <person name="Sander Lower S.E."/>
            <person name="Weng J.-K."/>
        </authorList>
    </citation>
    <scope>NUCLEOTIDE SEQUENCE</scope>
    <source>
        <strain evidence="11">TRF0915ILg1</strain>
        <tissue evidence="11">Whole body</tissue>
    </source>
</reference>
<keyword evidence="9" id="KW-0807">Transducer</keyword>
<feature type="transmembrane region" description="Helical" evidence="10">
    <location>
        <begin position="12"/>
        <end position="30"/>
    </location>
</feature>
<dbReference type="GO" id="GO:0004984">
    <property type="term" value="F:olfactory receptor activity"/>
    <property type="evidence" value="ECO:0007669"/>
    <property type="project" value="InterPro"/>
</dbReference>
<sequence>RSYQNKMRHIIIFIFVTLQLAFFCIPANYITNEAMAVSYAVYFSDWYSQHIPSLKAPLLLIIQNSQNEIIIKGGDLVTINARTIVN</sequence>
<keyword evidence="12" id="KW-1185">Reference proteome</keyword>
<evidence type="ECO:0000256" key="10">
    <source>
        <dbReference type="SAM" id="Phobius"/>
    </source>
</evidence>
<evidence type="ECO:0000313" key="11">
    <source>
        <dbReference type="EMBL" id="KAF2890620.1"/>
    </source>
</evidence>
<dbReference type="InterPro" id="IPR004117">
    <property type="entry name" value="7tm6_olfct_rcpt"/>
</dbReference>
<dbReference type="Pfam" id="PF02949">
    <property type="entry name" value="7tm_6"/>
    <property type="match status" value="1"/>
</dbReference>
<dbReference type="AlphaFoldDB" id="A0A8K0CWA3"/>
<keyword evidence="3" id="KW-0716">Sensory transduction</keyword>
<dbReference type="OrthoDB" id="6759486at2759"/>
<keyword evidence="2" id="KW-1003">Cell membrane</keyword>
<comment type="subcellular location">
    <subcellularLocation>
        <location evidence="1">Cell membrane</location>
        <topology evidence="1">Multi-pass membrane protein</topology>
    </subcellularLocation>
</comment>
<evidence type="ECO:0000256" key="1">
    <source>
        <dbReference type="ARBA" id="ARBA00004651"/>
    </source>
</evidence>
<accession>A0A8K0CWA3</accession>
<dbReference type="Proteomes" id="UP000801492">
    <property type="component" value="Unassembled WGS sequence"/>
</dbReference>
<protein>
    <submittedName>
        <fullName evidence="11">Uncharacterized protein</fullName>
    </submittedName>
</protein>
<dbReference type="PANTHER" id="PTHR21137">
    <property type="entry name" value="ODORANT RECEPTOR"/>
    <property type="match status" value="1"/>
</dbReference>
<keyword evidence="6 10" id="KW-1133">Transmembrane helix</keyword>
<evidence type="ECO:0000256" key="5">
    <source>
        <dbReference type="ARBA" id="ARBA00022725"/>
    </source>
</evidence>